<feature type="domain" description="Sugar-binding" evidence="5">
    <location>
        <begin position="68"/>
        <end position="319"/>
    </location>
</feature>
<evidence type="ECO:0000256" key="3">
    <source>
        <dbReference type="ARBA" id="ARBA00023125"/>
    </source>
</evidence>
<dbReference type="Gene3D" id="3.40.50.1360">
    <property type="match status" value="1"/>
</dbReference>
<keyword evidence="4" id="KW-0804">Transcription</keyword>
<dbReference type="EMBL" id="FOPW01000008">
    <property type="protein sequence ID" value="SFH57868.1"/>
    <property type="molecule type" value="Genomic_DNA"/>
</dbReference>
<protein>
    <submittedName>
        <fullName evidence="6">Deoxyribonucleoside regulator</fullName>
    </submittedName>
</protein>
<evidence type="ECO:0000313" key="7">
    <source>
        <dbReference type="Proteomes" id="UP000199681"/>
    </source>
</evidence>
<dbReference type="PANTHER" id="PTHR34294:SF1">
    <property type="entry name" value="TRANSCRIPTIONAL REGULATOR LSRR"/>
    <property type="match status" value="1"/>
</dbReference>
<dbReference type="Gene3D" id="1.10.10.10">
    <property type="entry name" value="Winged helix-like DNA-binding domain superfamily/Winged helix DNA-binding domain"/>
    <property type="match status" value="1"/>
</dbReference>
<comment type="similarity">
    <text evidence="1">Belongs to the SorC transcriptional regulatory family.</text>
</comment>
<dbReference type="InterPro" id="IPR007324">
    <property type="entry name" value="Sugar-bd_dom_put"/>
</dbReference>
<accession>A0ABY1EEC5</accession>
<reference evidence="6 7" key="1">
    <citation type="submission" date="2016-10" db="EMBL/GenBank/DDBJ databases">
        <authorList>
            <person name="Varghese N."/>
            <person name="Submissions S."/>
        </authorList>
    </citation>
    <scope>NUCLEOTIDE SEQUENCE [LARGE SCALE GENOMIC DNA]</scope>
    <source>
        <strain evidence="6 7">GMCC 1.11211</strain>
    </source>
</reference>
<evidence type="ECO:0000256" key="2">
    <source>
        <dbReference type="ARBA" id="ARBA00023015"/>
    </source>
</evidence>
<keyword evidence="7" id="KW-1185">Reference proteome</keyword>
<dbReference type="InterPro" id="IPR036388">
    <property type="entry name" value="WH-like_DNA-bd_sf"/>
</dbReference>
<keyword evidence="2" id="KW-0805">Transcription regulation</keyword>
<proteinExistence type="inferred from homology"/>
<sequence length="320" mass="34518">MDREPYMSDTDELLSIRAAELYYEENQTQDEIGVILRLTRWKVGRLLASAKANGFIRIEIVHPRARRLPIERRLRESTGLTDAIVVSSAGVSSDAELQSRTAQAAADYLTSLRPIPRTLGISWGRTLHDVSLHLKQGWAPGVNVVQINGGVSLNQRTGTAASTAVTIAHKADGSATLLPSPAIFERLETKQAMEADRTVAGVLALARNAQAYVFSAGQADANSALVDSGYLTVAQIDDLVARGAVGDVVGRYIDHNGRIVDPELNERTVGIQLDQLRRAPLTIAVISGRSKHAIARAVVRNGLCTVLVTDEDTANALLQD</sequence>
<dbReference type="Pfam" id="PF04198">
    <property type="entry name" value="Sugar-bind"/>
    <property type="match status" value="1"/>
</dbReference>
<organism evidence="6 7">
    <name type="scientific">Cryobacterium levicorallinum</name>
    <dbReference type="NCBI Taxonomy" id="995038"/>
    <lineage>
        <taxon>Bacteria</taxon>
        <taxon>Bacillati</taxon>
        <taxon>Actinomycetota</taxon>
        <taxon>Actinomycetes</taxon>
        <taxon>Micrococcales</taxon>
        <taxon>Microbacteriaceae</taxon>
        <taxon>Cryobacterium</taxon>
    </lineage>
</organism>
<gene>
    <name evidence="6" type="ORF">SAMN05216274_108137</name>
</gene>
<evidence type="ECO:0000259" key="5">
    <source>
        <dbReference type="Pfam" id="PF04198"/>
    </source>
</evidence>
<dbReference type="PANTHER" id="PTHR34294">
    <property type="entry name" value="TRANSCRIPTIONAL REGULATOR-RELATED"/>
    <property type="match status" value="1"/>
</dbReference>
<comment type="caution">
    <text evidence="6">The sequence shown here is derived from an EMBL/GenBank/DDBJ whole genome shotgun (WGS) entry which is preliminary data.</text>
</comment>
<dbReference type="SUPFAM" id="SSF100950">
    <property type="entry name" value="NagB/RpiA/CoA transferase-like"/>
    <property type="match status" value="1"/>
</dbReference>
<dbReference type="InterPro" id="IPR037171">
    <property type="entry name" value="NagB/RpiA_transferase-like"/>
</dbReference>
<name>A0ABY1EEC5_9MICO</name>
<keyword evidence="3" id="KW-0238">DNA-binding</keyword>
<evidence type="ECO:0000256" key="1">
    <source>
        <dbReference type="ARBA" id="ARBA00010466"/>
    </source>
</evidence>
<evidence type="ECO:0000256" key="4">
    <source>
        <dbReference type="ARBA" id="ARBA00023163"/>
    </source>
</evidence>
<dbReference type="Proteomes" id="UP000199681">
    <property type="component" value="Unassembled WGS sequence"/>
</dbReference>
<evidence type="ECO:0000313" key="6">
    <source>
        <dbReference type="EMBL" id="SFH57868.1"/>
    </source>
</evidence>
<dbReference type="InterPro" id="IPR051054">
    <property type="entry name" value="SorC_transcr_regulators"/>
</dbReference>